<dbReference type="AlphaFoldDB" id="A0A0S7EU18"/>
<reference evidence="1" key="1">
    <citation type="submission" date="2014-12" db="EMBL/GenBank/DDBJ databases">
        <title>Parallel Evolution in Life History Adaptation Evident in the Tissue-Specific Poeciliopsis prolifica transcriptome.</title>
        <authorList>
            <person name="Jue N.K."/>
            <person name="Foley R.J."/>
            <person name="Obergfell C."/>
            <person name="Reznick D.N."/>
            <person name="O'Neill R.J."/>
            <person name="O'Neill M.J."/>
        </authorList>
    </citation>
    <scope>NUCLEOTIDE SEQUENCE</scope>
</reference>
<sequence>GSSSARLRLAKSTAGLSDGNRQISVGVSLGAAVGHAAECRLSVSALLYILVSPQISGVILRRVLHYNRIIMACPVDMMHAITMLSKKWITCKAIYDIFL</sequence>
<feature type="non-terminal residue" evidence="1">
    <location>
        <position position="1"/>
    </location>
</feature>
<gene>
    <name evidence="1" type="primary">PPUP8468</name>
</gene>
<protein>
    <submittedName>
        <fullName evidence="1">PPUP8468</fullName>
    </submittedName>
</protein>
<dbReference type="EMBL" id="GBYX01475904">
    <property type="protein sequence ID" value="JAO05773.1"/>
    <property type="molecule type" value="Transcribed_RNA"/>
</dbReference>
<evidence type="ECO:0000313" key="1">
    <source>
        <dbReference type="EMBL" id="JAO05773.1"/>
    </source>
</evidence>
<proteinExistence type="predicted"/>
<name>A0A0S7EU18_9TELE</name>
<accession>A0A0S7EU18</accession>
<organism evidence="1">
    <name type="scientific">Poeciliopsis prolifica</name>
    <name type="common">blackstripe livebearer</name>
    <dbReference type="NCBI Taxonomy" id="188132"/>
    <lineage>
        <taxon>Eukaryota</taxon>
        <taxon>Metazoa</taxon>
        <taxon>Chordata</taxon>
        <taxon>Craniata</taxon>
        <taxon>Vertebrata</taxon>
        <taxon>Euteleostomi</taxon>
        <taxon>Actinopterygii</taxon>
        <taxon>Neopterygii</taxon>
        <taxon>Teleostei</taxon>
        <taxon>Neoteleostei</taxon>
        <taxon>Acanthomorphata</taxon>
        <taxon>Ovalentaria</taxon>
        <taxon>Atherinomorphae</taxon>
        <taxon>Cyprinodontiformes</taxon>
        <taxon>Poeciliidae</taxon>
        <taxon>Poeciliinae</taxon>
        <taxon>Poeciliopsis</taxon>
    </lineage>
</organism>